<dbReference type="Pfam" id="PF01593">
    <property type="entry name" value="Amino_oxidase"/>
    <property type="match status" value="1"/>
</dbReference>
<dbReference type="PANTHER" id="PTHR43563">
    <property type="entry name" value="AMINE OXIDASE"/>
    <property type="match status" value="1"/>
</dbReference>
<feature type="region of interest" description="Disordered" evidence="5">
    <location>
        <begin position="452"/>
        <end position="483"/>
    </location>
</feature>
<feature type="binding site" evidence="4">
    <location>
        <begin position="37"/>
        <end position="38"/>
    </location>
    <ligand>
        <name>FAD</name>
        <dbReference type="ChEBI" id="CHEBI:57692"/>
    </ligand>
</feature>
<reference evidence="7 8" key="1">
    <citation type="submission" date="2020-04" db="EMBL/GenBank/DDBJ databases">
        <title>Gordonia sp. nov. TBRC 11910.</title>
        <authorList>
            <person name="Suriyachadkun C."/>
        </authorList>
    </citation>
    <scope>NUCLEOTIDE SEQUENCE [LARGE SCALE GENOMIC DNA]</scope>
    <source>
        <strain evidence="7 8">TBRC 11910</strain>
    </source>
</reference>
<comment type="caution">
    <text evidence="7">The sequence shown here is derived from an EMBL/GenBank/DDBJ whole genome shotgun (WGS) entry which is preliminary data.</text>
</comment>
<dbReference type="PRINTS" id="PR00757">
    <property type="entry name" value="AMINEOXDASEF"/>
</dbReference>
<evidence type="ECO:0000313" key="8">
    <source>
        <dbReference type="Proteomes" id="UP000550729"/>
    </source>
</evidence>
<evidence type="ECO:0000256" key="4">
    <source>
        <dbReference type="PIRSR" id="PIRSR601613-1"/>
    </source>
</evidence>
<dbReference type="RefSeq" id="WP_170196016.1">
    <property type="nucleotide sequence ID" value="NZ_JABBNB010000024.1"/>
</dbReference>
<dbReference type="InterPro" id="IPR036188">
    <property type="entry name" value="FAD/NAD-bd_sf"/>
</dbReference>
<dbReference type="InterPro" id="IPR001613">
    <property type="entry name" value="Flavin_amine_oxidase"/>
</dbReference>
<feature type="domain" description="Amine oxidase" evidence="6">
    <location>
        <begin position="17"/>
        <end position="453"/>
    </location>
</feature>
<comment type="cofactor">
    <cofactor evidence="1">
        <name>FAD</name>
        <dbReference type="ChEBI" id="CHEBI:57692"/>
    </cofactor>
</comment>
<dbReference type="Gene3D" id="3.50.50.60">
    <property type="entry name" value="FAD/NAD(P)-binding domain"/>
    <property type="match status" value="1"/>
</dbReference>
<dbReference type="Gene3D" id="3.90.660.10">
    <property type="match status" value="1"/>
</dbReference>
<feature type="binding site" evidence="4">
    <location>
        <position position="341"/>
    </location>
    <ligand>
        <name>substrate</name>
    </ligand>
</feature>
<evidence type="ECO:0000313" key="7">
    <source>
        <dbReference type="EMBL" id="NMO03507.1"/>
    </source>
</evidence>
<feature type="binding site" evidence="4">
    <location>
        <position position="237"/>
    </location>
    <ligand>
        <name>FAD</name>
        <dbReference type="ChEBI" id="CHEBI:57692"/>
    </ligand>
</feature>
<proteinExistence type="inferred from homology"/>
<dbReference type="AlphaFoldDB" id="A0A848KZD0"/>
<dbReference type="EMBL" id="JABBNB010000024">
    <property type="protein sequence ID" value="NMO03507.1"/>
    <property type="molecule type" value="Genomic_DNA"/>
</dbReference>
<evidence type="ECO:0000259" key="6">
    <source>
        <dbReference type="Pfam" id="PF01593"/>
    </source>
</evidence>
<gene>
    <name evidence="7" type="ORF">HH308_20025</name>
</gene>
<dbReference type="InterPro" id="IPR050703">
    <property type="entry name" value="Flavin_MAO"/>
</dbReference>
<dbReference type="Proteomes" id="UP000550729">
    <property type="component" value="Unassembled WGS sequence"/>
</dbReference>
<protein>
    <submittedName>
        <fullName evidence="7">FAD-dependent oxidoreductase</fullName>
    </submittedName>
</protein>
<evidence type="ECO:0000256" key="5">
    <source>
        <dbReference type="SAM" id="MobiDB-lite"/>
    </source>
</evidence>
<accession>A0A848KZD0</accession>
<dbReference type="SUPFAM" id="SSF51905">
    <property type="entry name" value="FAD/NAD(P)-binding domain"/>
    <property type="match status" value="1"/>
</dbReference>
<feature type="compositionally biased region" description="Polar residues" evidence="5">
    <location>
        <begin position="458"/>
        <end position="483"/>
    </location>
</feature>
<keyword evidence="8" id="KW-1185">Reference proteome</keyword>
<name>A0A848KZD0_9ACTN</name>
<dbReference type="SUPFAM" id="SSF54373">
    <property type="entry name" value="FAD-linked reductases, C-terminal domain"/>
    <property type="match status" value="1"/>
</dbReference>
<keyword evidence="3" id="KW-0560">Oxidoreductase</keyword>
<feature type="binding site" evidence="4">
    <location>
        <position position="429"/>
    </location>
    <ligand>
        <name>FAD</name>
        <dbReference type="ChEBI" id="CHEBI:57692"/>
    </ligand>
</feature>
<evidence type="ECO:0000256" key="1">
    <source>
        <dbReference type="ARBA" id="ARBA00001974"/>
    </source>
</evidence>
<dbReference type="GO" id="GO:0016491">
    <property type="term" value="F:oxidoreductase activity"/>
    <property type="evidence" value="ECO:0007669"/>
    <property type="project" value="UniProtKB-KW"/>
</dbReference>
<organism evidence="7 8">
    <name type="scientific">Gordonia asplenii</name>
    <dbReference type="NCBI Taxonomy" id="2725283"/>
    <lineage>
        <taxon>Bacteria</taxon>
        <taxon>Bacillati</taxon>
        <taxon>Actinomycetota</taxon>
        <taxon>Actinomycetes</taxon>
        <taxon>Mycobacteriales</taxon>
        <taxon>Gordoniaceae</taxon>
        <taxon>Gordonia</taxon>
    </lineage>
</organism>
<feature type="binding site" evidence="4">
    <location>
        <position position="18"/>
    </location>
    <ligand>
        <name>FAD</name>
        <dbReference type="ChEBI" id="CHEBI:57692"/>
    </ligand>
</feature>
<comment type="similarity">
    <text evidence="2">Belongs to the flavin monoamine oxidase family.</text>
</comment>
<dbReference type="PANTHER" id="PTHR43563:SF1">
    <property type="entry name" value="AMINE OXIDASE [FLAVIN-CONTAINING] B"/>
    <property type="match status" value="1"/>
</dbReference>
<dbReference type="Gene3D" id="1.10.405.10">
    <property type="entry name" value="Guanine Nucleotide Dissociation Inhibitor, domain 1"/>
    <property type="match status" value="1"/>
</dbReference>
<evidence type="ECO:0000256" key="3">
    <source>
        <dbReference type="ARBA" id="ARBA00023002"/>
    </source>
</evidence>
<evidence type="ECO:0000256" key="2">
    <source>
        <dbReference type="ARBA" id="ARBA00005995"/>
    </source>
</evidence>
<sequence length="483" mass="51354">MSTARRSADYVIVGAGVSGLTAARRLAGAGKSVVVVEASDRVGGRTVNLDVGDGVITEGGGQWVGPGQDSVLALIDELRLDTFKTFVDGKSIYLRNGKTKKYDGTVPPLSPLVLADFAQLQIRLERMARSVPIDEPWRARKARAWDSRTFGHWLDANAWTDEAKLILTVALTVTNAEDLHSTSMLVQLQRIAASGGLNHMIEITDGAQESRVVGGSALIAQRMADALGPDVVLDSPVTEIRQDADGVLVRSARVDVDAKRVIVAMSPADVGRIAIADLPARRRMLQRRLSGGSESKLFAVYDTPFWREQGLNGQALTDLPMAGYVVDNSPPDGSVGILLTFVGTAGAGYGLHWPDAVLDDPDARRDAFLQALTTLFGPQAAHPIAYLEKDWTHEPWISGCVASRPPGLLTQYTDADRTPVGRIHWAGTETAVLNQGYLDGAVSAGERAAREVLAGESAPSQGESRSATSDRAATTLAASSANG</sequence>
<dbReference type="InterPro" id="IPR002937">
    <property type="entry name" value="Amino_oxidase"/>
</dbReference>